<organism evidence="1 2">
    <name type="scientific">Dactylosporangium siamense</name>
    <dbReference type="NCBI Taxonomy" id="685454"/>
    <lineage>
        <taxon>Bacteria</taxon>
        <taxon>Bacillati</taxon>
        <taxon>Actinomycetota</taxon>
        <taxon>Actinomycetes</taxon>
        <taxon>Micromonosporales</taxon>
        <taxon>Micromonosporaceae</taxon>
        <taxon>Dactylosporangium</taxon>
    </lineage>
</organism>
<dbReference type="EMBL" id="BONQ01000167">
    <property type="protein sequence ID" value="GIG51978.1"/>
    <property type="molecule type" value="Genomic_DNA"/>
</dbReference>
<evidence type="ECO:0000313" key="1">
    <source>
        <dbReference type="EMBL" id="GIG51978.1"/>
    </source>
</evidence>
<dbReference type="AlphaFoldDB" id="A0A919Q0I6"/>
<dbReference type="Pfam" id="PF07676">
    <property type="entry name" value="PD40"/>
    <property type="match status" value="1"/>
</dbReference>
<comment type="caution">
    <text evidence="1">The sequence shown here is derived from an EMBL/GenBank/DDBJ whole genome shotgun (WGS) entry which is preliminary data.</text>
</comment>
<evidence type="ECO:0000313" key="2">
    <source>
        <dbReference type="Proteomes" id="UP000660611"/>
    </source>
</evidence>
<protein>
    <submittedName>
        <fullName evidence="1">Uncharacterized protein</fullName>
    </submittedName>
</protein>
<dbReference type="InterPro" id="IPR011659">
    <property type="entry name" value="WD40"/>
</dbReference>
<dbReference type="Gene3D" id="2.120.10.30">
    <property type="entry name" value="TolB, C-terminal domain"/>
    <property type="match status" value="1"/>
</dbReference>
<sequence length="307" mass="31666">MLPAGCGPLPAEPAKVSTLTWSPDGHVYFISEADNRVGEVWRTSQGGRAEAFLDGKALAGGCEGGPAVLTVVRAVGDAGLAVGFECPTSQDRLYLVDVRTRTMTPVLTGDDIRDVALEAGGARGYVAQQRGNCASVAGFSDGALHGLDVRVPALTGEWRLLQGYDESARARDGLTCGAEGKALSPVSTGDGRTVAMLVTIARRGAGLNGGMYGRYDWNVGVLEGDAIRLVGPTLRGAPHLALAPDGSRVALFLSSTRDGLQVFDLAGGDPRTVSTEDGASFPAFSPDGRTIAYSGGGRTSIKFAAVP</sequence>
<dbReference type="SUPFAM" id="SSF82171">
    <property type="entry name" value="DPP6 N-terminal domain-like"/>
    <property type="match status" value="1"/>
</dbReference>
<keyword evidence="2" id="KW-1185">Reference proteome</keyword>
<gene>
    <name evidence="1" type="ORF">Dsi01nite_100190</name>
</gene>
<proteinExistence type="predicted"/>
<accession>A0A919Q0I6</accession>
<dbReference type="Proteomes" id="UP000660611">
    <property type="component" value="Unassembled WGS sequence"/>
</dbReference>
<reference evidence="1" key="1">
    <citation type="submission" date="2021-01" db="EMBL/GenBank/DDBJ databases">
        <title>Whole genome shotgun sequence of Dactylosporangium siamense NBRC 106093.</title>
        <authorList>
            <person name="Komaki H."/>
            <person name="Tamura T."/>
        </authorList>
    </citation>
    <scope>NUCLEOTIDE SEQUENCE</scope>
    <source>
        <strain evidence="1">NBRC 106093</strain>
    </source>
</reference>
<dbReference type="InterPro" id="IPR011042">
    <property type="entry name" value="6-blade_b-propeller_TolB-like"/>
</dbReference>
<name>A0A919Q0I6_9ACTN</name>